<dbReference type="HOGENOM" id="CLU_2247276_0_0_11"/>
<dbReference type="InterPro" id="IPR035093">
    <property type="entry name" value="RelE/ParE_toxin_dom_sf"/>
</dbReference>
<protein>
    <recommendedName>
        <fullName evidence="3">Addiction module toxin, RelE/StbE family</fullName>
    </recommendedName>
</protein>
<evidence type="ECO:0000313" key="2">
    <source>
        <dbReference type="Proteomes" id="UP000000333"/>
    </source>
</evidence>
<dbReference type="GeneID" id="78512499"/>
<evidence type="ECO:0008006" key="3">
    <source>
        <dbReference type="Google" id="ProtNLM"/>
    </source>
</evidence>
<sequence length="104" mass="12389">MSWTVKASAAFWETVRPFRDKYPRQEYVEIIKTIREAIAELAQSGEVQETGWNEHRLELSPYNDGQHFEFHVHGDDVLVVYFKRERKHIIRMVGVYDHRSIPSE</sequence>
<dbReference type="AlphaFoldDB" id="E1QVN6"/>
<accession>E1QVN6</accession>
<name>E1QVN6_OLSUV</name>
<keyword evidence="2" id="KW-1185">Reference proteome</keyword>
<dbReference type="PATRIC" id="fig|633147.7.peg.465"/>
<dbReference type="OrthoDB" id="3192972at2"/>
<dbReference type="Proteomes" id="UP000000333">
    <property type="component" value="Chromosome"/>
</dbReference>
<dbReference type="Gene3D" id="3.30.2310.20">
    <property type="entry name" value="RelE-like"/>
    <property type="match status" value="1"/>
</dbReference>
<reference evidence="1 2" key="1">
    <citation type="journal article" date="2010" name="Stand. Genomic Sci.">
        <title>Complete genome sequence of Olsenella uli type strain (VPI D76D-27C).</title>
        <authorList>
            <person name="Goker M."/>
            <person name="Held B."/>
            <person name="Lucas S."/>
            <person name="Nolan M."/>
            <person name="Yasawong M."/>
            <person name="Glavina Del Rio T."/>
            <person name="Tice H."/>
            <person name="Cheng J.F."/>
            <person name="Bruce D."/>
            <person name="Detter J.C."/>
            <person name="Tapia R."/>
            <person name="Han C."/>
            <person name="Goodwin L."/>
            <person name="Pitluck S."/>
            <person name="Liolios K."/>
            <person name="Ivanova N."/>
            <person name="Mavromatis K."/>
            <person name="Mikhailova N."/>
            <person name="Pati A."/>
            <person name="Chen A."/>
            <person name="Palaniappan K."/>
            <person name="Land M."/>
            <person name="Hauser L."/>
            <person name="Chang Y.J."/>
            <person name="Jeffries C.D."/>
            <person name="Rohde M."/>
            <person name="Sikorski J."/>
            <person name="Pukall R."/>
            <person name="Woyke T."/>
            <person name="Bristow J."/>
            <person name="Eisen J.A."/>
            <person name="Markowitz V."/>
            <person name="Hugenholtz P."/>
            <person name="Kyrpides N.C."/>
            <person name="Klenk H.P."/>
            <person name="Lapidus A."/>
        </authorList>
    </citation>
    <scope>NUCLEOTIDE SEQUENCE [LARGE SCALE GENOMIC DNA]</scope>
    <source>
        <strain evidence="2">ATCC 49627 / DSM 7084 / CIP 109912 / JCM 12494 / NCIMB 702895 / VPI D76D-27C</strain>
    </source>
</reference>
<organism evidence="1 2">
    <name type="scientific">Olsenella uli (strain ATCC 49627 / DSM 7084 / CCUG 31166 / CIP 109912 / JCM 12494 / LMG 11480 / NCIMB 702895 / VPI D76D-27C)</name>
    <name type="common">Lactobacillus uli</name>
    <dbReference type="NCBI Taxonomy" id="633147"/>
    <lineage>
        <taxon>Bacteria</taxon>
        <taxon>Bacillati</taxon>
        <taxon>Actinomycetota</taxon>
        <taxon>Coriobacteriia</taxon>
        <taxon>Coriobacteriales</taxon>
        <taxon>Atopobiaceae</taxon>
        <taxon>Olsenella</taxon>
    </lineage>
</organism>
<dbReference type="RefSeq" id="WP_013251941.1">
    <property type="nucleotide sequence ID" value="NC_014363.1"/>
</dbReference>
<evidence type="ECO:0000313" key="1">
    <source>
        <dbReference type="EMBL" id="ADK68189.1"/>
    </source>
</evidence>
<gene>
    <name evidence="1" type="ordered locus">Olsu_1079</name>
</gene>
<proteinExistence type="predicted"/>
<dbReference type="EMBL" id="CP002106">
    <property type="protein sequence ID" value="ADK68189.1"/>
    <property type="molecule type" value="Genomic_DNA"/>
</dbReference>
<dbReference type="KEGG" id="ols:Olsu_1079"/>